<dbReference type="EMBL" id="JAQQAF010000006">
    <property type="protein sequence ID" value="KAJ8479070.1"/>
    <property type="molecule type" value="Genomic_DNA"/>
</dbReference>
<proteinExistence type="predicted"/>
<dbReference type="Proteomes" id="UP001222027">
    <property type="component" value="Unassembled WGS sequence"/>
</dbReference>
<evidence type="ECO:0000313" key="2">
    <source>
        <dbReference type="EMBL" id="KAJ8479070.1"/>
    </source>
</evidence>
<keyword evidence="3" id="KW-1185">Reference proteome</keyword>
<evidence type="ECO:0000313" key="3">
    <source>
        <dbReference type="Proteomes" id="UP001222027"/>
    </source>
</evidence>
<evidence type="ECO:0000256" key="1">
    <source>
        <dbReference type="SAM" id="MobiDB-lite"/>
    </source>
</evidence>
<dbReference type="AlphaFoldDB" id="A0AAV8QM18"/>
<protein>
    <submittedName>
        <fullName evidence="2">Uncharacterized protein</fullName>
    </submittedName>
</protein>
<name>A0AAV8QM18_ENSVE</name>
<comment type="caution">
    <text evidence="2">The sequence shown here is derived from an EMBL/GenBank/DDBJ whole genome shotgun (WGS) entry which is preliminary data.</text>
</comment>
<accession>A0AAV8QM18</accession>
<reference evidence="2 3" key="1">
    <citation type="submission" date="2022-12" db="EMBL/GenBank/DDBJ databases">
        <title>Chromosome-scale assembly of the Ensete ventricosum genome.</title>
        <authorList>
            <person name="Dussert Y."/>
            <person name="Stocks J."/>
            <person name="Wendawek A."/>
            <person name="Woldeyes F."/>
            <person name="Nichols R.A."/>
            <person name="Borrell J.S."/>
        </authorList>
    </citation>
    <scope>NUCLEOTIDE SEQUENCE [LARGE SCALE GENOMIC DNA]</scope>
    <source>
        <strain evidence="3">cv. Maze</strain>
        <tissue evidence="2">Seeds</tissue>
    </source>
</reference>
<sequence length="202" mass="23355">MMIQVNQPKKESVSRCRRWRSEQQLHRIHRRHALTRNLNFPAKHQGVKPNRTRGPTLRPSPSRGYFRRPPPVLLISPPPVDRSPPRLVRFHHSAHSSLSNPPTYLIEEIVDSPWNRSRERVRQLGFLGAFDRASRGFGKVHILVGFLIRRLGEFGLMRIVRGMQRLVCGKELEHKDSFVWGIAVGSAKVRTRYKGILEAVNL</sequence>
<organism evidence="2 3">
    <name type="scientific">Ensete ventricosum</name>
    <name type="common">Abyssinian banana</name>
    <name type="synonym">Musa ensete</name>
    <dbReference type="NCBI Taxonomy" id="4639"/>
    <lineage>
        <taxon>Eukaryota</taxon>
        <taxon>Viridiplantae</taxon>
        <taxon>Streptophyta</taxon>
        <taxon>Embryophyta</taxon>
        <taxon>Tracheophyta</taxon>
        <taxon>Spermatophyta</taxon>
        <taxon>Magnoliopsida</taxon>
        <taxon>Liliopsida</taxon>
        <taxon>Zingiberales</taxon>
        <taxon>Musaceae</taxon>
        <taxon>Ensete</taxon>
    </lineage>
</organism>
<feature type="region of interest" description="Disordered" evidence="1">
    <location>
        <begin position="38"/>
        <end position="63"/>
    </location>
</feature>
<gene>
    <name evidence="2" type="ORF">OPV22_022797</name>
</gene>